<proteinExistence type="predicted"/>
<dbReference type="AlphaFoldDB" id="Q2SGR2"/>
<keyword evidence="2" id="KW-0378">Hydrolase</keyword>
<dbReference type="eggNOG" id="COG1404">
    <property type="taxonomic scope" value="Bacteria"/>
</dbReference>
<dbReference type="GO" id="GO:0004252">
    <property type="term" value="F:serine-type endopeptidase activity"/>
    <property type="evidence" value="ECO:0007669"/>
    <property type="project" value="InterPro"/>
</dbReference>
<evidence type="ECO:0000313" key="3">
    <source>
        <dbReference type="Proteomes" id="UP000000238"/>
    </source>
</evidence>
<dbReference type="Proteomes" id="UP000000238">
    <property type="component" value="Chromosome"/>
</dbReference>
<dbReference type="InterPro" id="IPR036852">
    <property type="entry name" value="Peptidase_S8/S53_dom_sf"/>
</dbReference>
<gene>
    <name evidence="2" type="ordered locus">HCH_03413</name>
</gene>
<accession>Q2SGR2</accession>
<dbReference type="RefSeq" id="WP_011397230.1">
    <property type="nucleotide sequence ID" value="NC_007645.1"/>
</dbReference>
<feature type="domain" description="Peptidase S8/S53" evidence="1">
    <location>
        <begin position="276"/>
        <end position="611"/>
    </location>
</feature>
<sequence>MDKLPHIVLPSQPEVRPYTSTSSAINPIEVTARNRVQHGSYLQAQFKKAWHESQATQLALVGARNGVYLEFISDPGAELVTKSLEDMRSREIRLLNIRKVENDAGQLVTLATVYVSNKMRKYFASKFDEYINQNTDKGNPKHQRLVASIADIKSALLVDSFWTDLSATKPGLEKKWVEVWLRGSSDEEVRIFDRLIHQLNLDARQGVIKFPERIVKVIFASMSDLEKLTQTSDLIAEYRLAKTTSAFFMEMSAKEQSQWVTDLLNRIDKPEHSVSSVCILDTGVNNGHPLLRPHLADEDCQSIDPNWGVNDRDQHGTLMAGTALYGDLTLLLENNDTVPIRYALESVKILPHDGENKPELWGYIIAQGVSRAEIQAPERKRTYCMAVTATDTRDRGRPSSWSAEIDQLTARWNEQRLFIISAGNSVHGIDFTKAAQDYPAIQVTESAHDPAQSWNALTVGAITNLVDITDPKLDSYSPVAQAQTLSPFSTTSSTWEENKWPIKPELVLEGGNLAIDRTGFATECDDLSILSITHQPHSQGYFYPFNMTSAATAQLARMAGALRAEYPSYWEETIRALLVHSADWPEPLKNQFTSSNKKADLKVLLSICGYGVPDLNRALFSAKNSLTLISQAEIQPFDRRKKPKTGMCTRDMHFYDLPWPKEVLQALPDNVQVKMKVTLSYFIEPGPGEIGWKDRYRYASHALRFDINNPSESKEEFVKRINKAAREEDEQLVNTQSASGYWFLGSNARDRGSIHSDTWIGTSAELATSHFISVMPKIGWWRERAHLGCWNRKTRYSLIVSIETVTADVDIYTPVVTMLGLPIPVAIQV</sequence>
<organism evidence="2 3">
    <name type="scientific">Hahella chejuensis (strain KCTC 2396)</name>
    <dbReference type="NCBI Taxonomy" id="349521"/>
    <lineage>
        <taxon>Bacteria</taxon>
        <taxon>Pseudomonadati</taxon>
        <taxon>Pseudomonadota</taxon>
        <taxon>Gammaproteobacteria</taxon>
        <taxon>Oceanospirillales</taxon>
        <taxon>Hahellaceae</taxon>
        <taxon>Hahella</taxon>
    </lineage>
</organism>
<protein>
    <submittedName>
        <fullName evidence="2">Subtilisin-like serine protease</fullName>
    </submittedName>
</protein>
<dbReference type="InterPro" id="IPR034074">
    <property type="entry name" value="Y4bN_pept_dom"/>
</dbReference>
<dbReference type="EMBL" id="CP000155">
    <property type="protein sequence ID" value="ABC30162.1"/>
    <property type="molecule type" value="Genomic_DNA"/>
</dbReference>
<dbReference type="GO" id="GO:0006508">
    <property type="term" value="P:proteolysis"/>
    <property type="evidence" value="ECO:0007669"/>
    <property type="project" value="UniProtKB-KW"/>
</dbReference>
<dbReference type="SUPFAM" id="SSF52743">
    <property type="entry name" value="Subtilisin-like"/>
    <property type="match status" value="1"/>
</dbReference>
<keyword evidence="3" id="KW-1185">Reference proteome</keyword>
<dbReference type="InterPro" id="IPR000209">
    <property type="entry name" value="Peptidase_S8/S53_dom"/>
</dbReference>
<dbReference type="Gene3D" id="3.40.50.200">
    <property type="entry name" value="Peptidase S8/S53 domain"/>
    <property type="match status" value="1"/>
</dbReference>
<dbReference type="OrthoDB" id="9768989at2"/>
<dbReference type="STRING" id="349521.HCH_03413"/>
<dbReference type="KEGG" id="hch:HCH_03413"/>
<reference evidence="2 3" key="1">
    <citation type="journal article" date="2005" name="Nucleic Acids Res.">
        <title>Genomic blueprint of Hahella chejuensis, a marine microbe producing an algicidal agent.</title>
        <authorList>
            <person name="Jeong H."/>
            <person name="Yim J.H."/>
            <person name="Lee C."/>
            <person name="Choi S.-H."/>
            <person name="Park Y.K."/>
            <person name="Yoon S.H."/>
            <person name="Hur C.-G."/>
            <person name="Kang H.-Y."/>
            <person name="Kim D."/>
            <person name="Lee H.H."/>
            <person name="Park K.H."/>
            <person name="Park S.-H."/>
            <person name="Park H.-S."/>
            <person name="Lee H.K."/>
            <person name="Oh T.K."/>
            <person name="Kim J.F."/>
        </authorList>
    </citation>
    <scope>NUCLEOTIDE SEQUENCE [LARGE SCALE GENOMIC DNA]</scope>
    <source>
        <strain evidence="2 3">KCTC 2396</strain>
    </source>
</reference>
<name>Q2SGR2_HAHCH</name>
<dbReference type="Pfam" id="PF00082">
    <property type="entry name" value="Peptidase_S8"/>
    <property type="match status" value="1"/>
</dbReference>
<dbReference type="HOGENOM" id="CLU_017730_1_0_6"/>
<keyword evidence="2" id="KW-0645">Protease</keyword>
<dbReference type="CDD" id="cd04847">
    <property type="entry name" value="Peptidases_S8_Subtilisin_like_2"/>
    <property type="match status" value="1"/>
</dbReference>
<evidence type="ECO:0000313" key="2">
    <source>
        <dbReference type="EMBL" id="ABC30162.1"/>
    </source>
</evidence>
<evidence type="ECO:0000259" key="1">
    <source>
        <dbReference type="Pfam" id="PF00082"/>
    </source>
</evidence>